<organism evidence="1 2">
    <name type="scientific">Clytia hemisphaerica</name>
    <dbReference type="NCBI Taxonomy" id="252671"/>
    <lineage>
        <taxon>Eukaryota</taxon>
        <taxon>Metazoa</taxon>
        <taxon>Cnidaria</taxon>
        <taxon>Hydrozoa</taxon>
        <taxon>Hydroidolina</taxon>
        <taxon>Leptothecata</taxon>
        <taxon>Obeliida</taxon>
        <taxon>Clytiidae</taxon>
        <taxon>Clytia</taxon>
    </lineage>
</organism>
<sequence length="103" mass="12009">MDEMELDVDQIGDFENERARNIMQNYEFMKACGLPVKNPALNKKKVEKIEVEDRFAYLSDEDHSDDNKDDEDWSPSKEISTWSGGDFLLIYCTYKVYKVPDTG</sequence>
<evidence type="ECO:0000313" key="1">
    <source>
        <dbReference type="EnsemblMetazoa" id="CLYHEMP002297.1"/>
    </source>
</evidence>
<dbReference type="AlphaFoldDB" id="A0A7M5WQK4"/>
<keyword evidence="2" id="KW-1185">Reference proteome</keyword>
<evidence type="ECO:0000313" key="2">
    <source>
        <dbReference type="Proteomes" id="UP000594262"/>
    </source>
</evidence>
<proteinExistence type="predicted"/>
<accession>A0A7M5WQK4</accession>
<dbReference type="Proteomes" id="UP000594262">
    <property type="component" value="Unplaced"/>
</dbReference>
<name>A0A7M5WQK4_9CNID</name>
<protein>
    <submittedName>
        <fullName evidence="1">Uncharacterized protein</fullName>
    </submittedName>
</protein>
<reference evidence="1" key="1">
    <citation type="submission" date="2021-01" db="UniProtKB">
        <authorList>
            <consortium name="EnsemblMetazoa"/>
        </authorList>
    </citation>
    <scope>IDENTIFICATION</scope>
</reference>
<dbReference type="EnsemblMetazoa" id="CLYHEMT002297.1">
    <property type="protein sequence ID" value="CLYHEMP002297.1"/>
    <property type="gene ID" value="CLYHEMG002297"/>
</dbReference>